<feature type="compositionally biased region" description="Acidic residues" evidence="5">
    <location>
        <begin position="660"/>
        <end position="669"/>
    </location>
</feature>
<dbReference type="SUPFAM" id="SSF52266">
    <property type="entry name" value="SGNH hydrolase"/>
    <property type="match status" value="1"/>
</dbReference>
<evidence type="ECO:0000256" key="5">
    <source>
        <dbReference type="SAM" id="MobiDB-lite"/>
    </source>
</evidence>
<feature type="compositionally biased region" description="Polar residues" evidence="5">
    <location>
        <begin position="1203"/>
        <end position="1212"/>
    </location>
</feature>
<dbReference type="InterPro" id="IPR053180">
    <property type="entry name" value="Ca-binding_acidic-repeat"/>
</dbReference>
<dbReference type="InterPro" id="IPR036514">
    <property type="entry name" value="SGNH_hydro_sf"/>
</dbReference>
<reference evidence="7" key="1">
    <citation type="submission" date="2016-10" db="EMBL/GenBank/DDBJ databases">
        <authorList>
            <person name="Varghese N."/>
            <person name="Submissions S."/>
        </authorList>
    </citation>
    <scope>NUCLEOTIDE SEQUENCE [LARGE SCALE GENOMIC DNA]</scope>
    <source>
        <strain evidence="7">DSM 25030</strain>
    </source>
</reference>
<feature type="region of interest" description="Disordered" evidence="5">
    <location>
        <begin position="777"/>
        <end position="818"/>
    </location>
</feature>
<sequence>MIRVHKIVCRLFYKKSARSNVLLLLALFLSTFSFGQYDKVVVIGASIMEQVYGRDLVTPDPIRTAEWQANGVAVDVYGYGFSGYTINQIINEVQTAMAVFPTNTLFMIHIGGNDVSATRPYDTATQPELDAISQAYDDLYAAIGPTRLNDVIVMPVTFREYNTDDVYNNQELGSLPYNQHILIPKILANTPSQINSDGNPIVDLYNFFRNNSDTYSGDGIHPTAPDGEILISEYMSLRASYFINSETTLPDPVAPADDNDGDFVVDSQDIDDDNDGIIDVDEGGVCSSGGSILDWGTPTWTGGDPDDDFASTATTTIDGIVITADNSETDFPELENPSFGSEIGTFNGVAGLTLQAPTAQFLDSVNILRYRVSFDKPVTDLSFRIVDIDMRELADGDPYIGQVKVTISSQGQIITPTAGTDYTVGSAVTDLGGGFFRGNSWVPGTADIGDVVYSLNYPVDDVFIEFANVDPTTTATTPGYMALLISDMTWNCAVIDTDGDGIPDHLDNDSDGDGCPDALEGTGGYTLADIDENGRLVGGVDANGLPDLAPGGQGHATDKDDTVTSGACDDDGDGLTNDEENNNWNTDPNNPDTDGDGVEDGQEVADTSDPLDPCDPVQVAGYTGYDATNAIWAATDCDGDTVLNGDEAAAGTNPYHVDTDGDGVNDDQEASLAEAQDPCLPAQSTGYAGYDATNAIWAAADCDGDTVLNGDEATAGTDPYHVDTDGDGVNDDQEASLVEAQDPCLPAQSAGYSGYDATNTIWMAADCDGDGVTNGEEFTNGTDPYAVSTDADGDGIDDDNEINNGTDENDPCSPAQSAGYVGYDVTNAIWMAADCDSDGVTNGEESTNGTDPYAVSSDTDGDGIDDDNEINNGTDENDPCSPAQSAGYMGYDASNAIWLAADCDGDGVTNGEEFTNGTDPYAVSTDTDGDGFDDDNEINNGTDENDPCSPAQSPGYVGYDASNAIWMAADCDSDGVTNGEESTNGTDPYAISSDTDGDGIDDDNEINNGTDENDPCSPAQSAGYVGYDASNAIWMAADCDSDGVTNGEESTNGTDPYAISSDTDGDGIDDDNEINNGTDGNDPCSPAQSAGYTGYDSSNAIWMAADCDGDGVTNGEEFTNGTDPYLADIDSDGDGIDDDIEITNGTDPNDPCDPAQAVDYTGYDSSNSIWASADCDGDGLTNGEELSLGTDVYNADTDGDSINDGQEVSDGTNPFDDCDSVGGTPLPGTFCDSDNDGLSDDNELELGTDPENADSDDDTIEDGQEVADGTDPLDPCDSNGGTPPQGTVCGVEIGNSIVTPDGDGVNDRFVLTNIELYPNNSVEIFNRWGAAVFKTENYNNNSNAFEGIANTGTSLNKGNVLPAGVYFYIIKYVEEGVSRNASGYLYINQ</sequence>
<organism evidence="6 7">
    <name type="scientific">Flagellimonas zhangzhouensis</name>
    <dbReference type="NCBI Taxonomy" id="1073328"/>
    <lineage>
        <taxon>Bacteria</taxon>
        <taxon>Pseudomonadati</taxon>
        <taxon>Bacteroidota</taxon>
        <taxon>Flavobacteriia</taxon>
        <taxon>Flavobacteriales</taxon>
        <taxon>Flavobacteriaceae</taxon>
        <taxon>Flagellimonas</taxon>
    </lineage>
</organism>
<keyword evidence="4" id="KW-0106">Calcium</keyword>
<evidence type="ECO:0000313" key="7">
    <source>
        <dbReference type="Proteomes" id="UP000199592"/>
    </source>
</evidence>
<feature type="region of interest" description="Disordered" evidence="5">
    <location>
        <begin position="972"/>
        <end position="1024"/>
    </location>
</feature>
<proteinExistence type="predicted"/>
<feature type="region of interest" description="Disordered" evidence="5">
    <location>
        <begin position="1114"/>
        <end position="1137"/>
    </location>
</feature>
<feature type="region of interest" description="Disordered" evidence="5">
    <location>
        <begin position="1191"/>
        <end position="1287"/>
    </location>
</feature>
<dbReference type="OrthoDB" id="9805017at2"/>
<feature type="compositionally biased region" description="Acidic residues" evidence="5">
    <location>
        <begin position="927"/>
        <end position="937"/>
    </location>
</feature>
<dbReference type="Proteomes" id="UP000199592">
    <property type="component" value="Unassembled WGS sequence"/>
</dbReference>
<keyword evidence="3" id="KW-0732">Signal</keyword>
<accession>A0A1H2YQ19</accession>
<dbReference type="Gene3D" id="3.40.50.1110">
    <property type="entry name" value="SGNH hydrolase"/>
    <property type="match status" value="1"/>
</dbReference>
<feature type="region of interest" description="Disordered" evidence="5">
    <location>
        <begin position="839"/>
        <end position="886"/>
    </location>
</feature>
<comment type="subcellular location">
    <subcellularLocation>
        <location evidence="1">Secreted</location>
    </subcellularLocation>
</comment>
<evidence type="ECO:0000313" key="6">
    <source>
        <dbReference type="EMBL" id="SDX07276.1"/>
    </source>
</evidence>
<dbReference type="PANTHER" id="PTHR37467">
    <property type="entry name" value="EXPORTED CALCIUM-BINDING GLYCOPROTEIN-RELATED"/>
    <property type="match status" value="1"/>
</dbReference>
<feature type="compositionally biased region" description="Acidic residues" evidence="5">
    <location>
        <begin position="859"/>
        <end position="869"/>
    </location>
</feature>
<feature type="region of interest" description="Disordered" evidence="5">
    <location>
        <begin position="541"/>
        <end position="615"/>
    </location>
</feature>
<feature type="compositionally biased region" description="Acidic residues" evidence="5">
    <location>
        <begin position="1233"/>
        <end position="1265"/>
    </location>
</feature>
<feature type="compositionally biased region" description="Acidic residues" evidence="5">
    <location>
        <begin position="593"/>
        <end position="603"/>
    </location>
</feature>
<gene>
    <name evidence="6" type="ORF">SAMN04487892_3160</name>
</gene>
<keyword evidence="7" id="KW-1185">Reference proteome</keyword>
<feature type="compositionally biased region" description="Low complexity" evidence="5">
    <location>
        <begin position="582"/>
        <end position="592"/>
    </location>
</feature>
<feature type="region of interest" description="Disordered" evidence="5">
    <location>
        <begin position="648"/>
        <end position="672"/>
    </location>
</feature>
<dbReference type="InterPro" id="IPR059100">
    <property type="entry name" value="TSP3_bac"/>
</dbReference>
<feature type="compositionally biased region" description="Polar residues" evidence="5">
    <location>
        <begin position="839"/>
        <end position="850"/>
    </location>
</feature>
<evidence type="ECO:0000256" key="2">
    <source>
        <dbReference type="ARBA" id="ARBA00022525"/>
    </source>
</evidence>
<feature type="compositionally biased region" description="Polar residues" evidence="5">
    <location>
        <begin position="1043"/>
        <end position="1054"/>
    </location>
</feature>
<feature type="region of interest" description="Disordered" evidence="5">
    <location>
        <begin position="1040"/>
        <end position="1093"/>
    </location>
</feature>
<feature type="compositionally biased region" description="Acidic residues" evidence="5">
    <location>
        <begin position="791"/>
        <end position="801"/>
    </location>
</feature>
<dbReference type="EMBL" id="FNMY01000006">
    <property type="protein sequence ID" value="SDX07276.1"/>
    <property type="molecule type" value="Genomic_DNA"/>
</dbReference>
<protein>
    <submittedName>
        <fullName evidence="6">Gliding motility-associated C-terminal domain-containing protein</fullName>
    </submittedName>
</protein>
<feature type="compositionally biased region" description="Acidic residues" evidence="5">
    <location>
        <begin position="568"/>
        <end position="581"/>
    </location>
</feature>
<feature type="compositionally biased region" description="Acidic residues" evidence="5">
    <location>
        <begin position="1063"/>
        <end position="1073"/>
    </location>
</feature>
<dbReference type="PANTHER" id="PTHR37467:SF1">
    <property type="entry name" value="EXPORTED CALCIUM-BINDING GLYCOPROTEIN"/>
    <property type="match status" value="1"/>
</dbReference>
<keyword evidence="2" id="KW-0964">Secreted</keyword>
<evidence type="ECO:0000256" key="1">
    <source>
        <dbReference type="ARBA" id="ARBA00004613"/>
    </source>
</evidence>
<evidence type="ECO:0000256" key="3">
    <source>
        <dbReference type="ARBA" id="ARBA00022729"/>
    </source>
</evidence>
<feature type="compositionally biased region" description="Polar residues" evidence="5">
    <location>
        <begin position="975"/>
        <end position="986"/>
    </location>
</feature>
<dbReference type="GO" id="GO:0016788">
    <property type="term" value="F:hydrolase activity, acting on ester bonds"/>
    <property type="evidence" value="ECO:0007669"/>
    <property type="project" value="UniProtKB-ARBA"/>
</dbReference>
<feature type="compositionally biased region" description="Acidic residues" evidence="5">
    <location>
        <begin position="995"/>
        <end position="1005"/>
    </location>
</feature>
<evidence type="ECO:0000256" key="4">
    <source>
        <dbReference type="ARBA" id="ARBA00022837"/>
    </source>
</evidence>
<feature type="region of interest" description="Disordered" evidence="5">
    <location>
        <begin position="906"/>
        <end position="957"/>
    </location>
</feature>
<name>A0A1H2YQ19_9FLAO</name>
<dbReference type="Pfam" id="PF13585">
    <property type="entry name" value="CHU_C"/>
    <property type="match status" value="1"/>
</dbReference>
<dbReference type="STRING" id="1073328.SAMN05216294_3103"/>
<dbReference type="Pfam" id="PF18884">
    <property type="entry name" value="TSP3_bac"/>
    <property type="match status" value="17"/>
</dbReference>